<dbReference type="PANTHER" id="PTHR43642">
    <property type="entry name" value="HYBRID SIGNAL TRANSDUCTION HISTIDINE KINASE G"/>
    <property type="match status" value="1"/>
</dbReference>
<reference evidence="8 9" key="1">
    <citation type="submission" date="2020-04" db="EMBL/GenBank/DDBJ databases">
        <authorList>
            <person name="Basu S."/>
            <person name="Maruthanayagam V."/>
            <person name="Chakraborty S."/>
            <person name="Pramanik A."/>
            <person name="Mukherjee J."/>
            <person name="Brink B."/>
        </authorList>
    </citation>
    <scope>NUCLEOTIDE SEQUENCE [LARGE SCALE GENOMIC DNA]</scope>
    <source>
        <strain evidence="8 9">AP17</strain>
    </source>
</reference>
<dbReference type="GO" id="GO:0004673">
    <property type="term" value="F:protein histidine kinase activity"/>
    <property type="evidence" value="ECO:0007669"/>
    <property type="project" value="UniProtKB-EC"/>
</dbReference>
<keyword evidence="4" id="KW-0902">Two-component regulatory system</keyword>
<dbReference type="Pfam" id="PF02518">
    <property type="entry name" value="HATPase_c"/>
    <property type="match status" value="1"/>
</dbReference>
<dbReference type="Gene3D" id="3.30.565.10">
    <property type="entry name" value="Histidine kinase-like ATPase, C-terminal domain"/>
    <property type="match status" value="1"/>
</dbReference>
<dbReference type="InterPro" id="IPR041664">
    <property type="entry name" value="AAA_16"/>
</dbReference>
<dbReference type="Pfam" id="PF01590">
    <property type="entry name" value="GAF"/>
    <property type="match status" value="1"/>
</dbReference>
<dbReference type="SMART" id="SM00065">
    <property type="entry name" value="GAF"/>
    <property type="match status" value="1"/>
</dbReference>
<dbReference type="InterPro" id="IPR036890">
    <property type="entry name" value="HATPase_C_sf"/>
</dbReference>
<dbReference type="EMBL" id="CP051167">
    <property type="protein sequence ID" value="QIZ69914.1"/>
    <property type="molecule type" value="Genomic_DNA"/>
</dbReference>
<evidence type="ECO:0000256" key="3">
    <source>
        <dbReference type="ARBA" id="ARBA00022777"/>
    </source>
</evidence>
<evidence type="ECO:0000259" key="7">
    <source>
        <dbReference type="PROSITE" id="PS50109"/>
    </source>
</evidence>
<keyword evidence="3" id="KW-0418">Kinase</keyword>
<dbReference type="SUPFAM" id="SSF52540">
    <property type="entry name" value="P-loop containing nucleoside triphosphate hydrolases"/>
    <property type="match status" value="1"/>
</dbReference>
<evidence type="ECO:0000256" key="1">
    <source>
        <dbReference type="ARBA" id="ARBA00000085"/>
    </source>
</evidence>
<name>A0A6H1TTI3_9CYAN</name>
<dbReference type="Gene3D" id="1.10.510.10">
    <property type="entry name" value="Transferase(Phosphotransferase) domain 1"/>
    <property type="match status" value="1"/>
</dbReference>
<dbReference type="Pfam" id="PF13191">
    <property type="entry name" value="AAA_16"/>
    <property type="match status" value="1"/>
</dbReference>
<dbReference type="Gene3D" id="1.10.287.130">
    <property type="match status" value="1"/>
</dbReference>
<dbReference type="GO" id="GO:0000160">
    <property type="term" value="P:phosphorelay signal transduction system"/>
    <property type="evidence" value="ECO:0007669"/>
    <property type="project" value="UniProtKB-KW"/>
</dbReference>
<dbReference type="SUPFAM" id="SSF55781">
    <property type="entry name" value="GAF domain-like"/>
    <property type="match status" value="1"/>
</dbReference>
<evidence type="ECO:0000313" key="9">
    <source>
        <dbReference type="Proteomes" id="UP000500857"/>
    </source>
</evidence>
<dbReference type="SUPFAM" id="SSF55874">
    <property type="entry name" value="ATPase domain of HSP90 chaperone/DNA topoisomerase II/histidine kinase"/>
    <property type="match status" value="1"/>
</dbReference>
<dbReference type="EC" id="2.7.13.3" evidence="2"/>
<dbReference type="SMART" id="SM00387">
    <property type="entry name" value="HATPase_c"/>
    <property type="match status" value="1"/>
</dbReference>
<dbReference type="InterPro" id="IPR008271">
    <property type="entry name" value="Ser/Thr_kinase_AS"/>
</dbReference>
<gene>
    <name evidence="8" type="ORF">HCG48_04395</name>
</gene>
<dbReference type="InterPro" id="IPR003018">
    <property type="entry name" value="GAF"/>
</dbReference>
<dbReference type="KEGG" id="oxy:HCG48_04395"/>
<dbReference type="GO" id="GO:0005524">
    <property type="term" value="F:ATP binding"/>
    <property type="evidence" value="ECO:0007669"/>
    <property type="project" value="InterPro"/>
</dbReference>
<dbReference type="Proteomes" id="UP000500857">
    <property type="component" value="Chromosome"/>
</dbReference>
<keyword evidence="3" id="KW-0808">Transferase</keyword>
<accession>A0A6H1TTI3</accession>
<dbReference type="InterPro" id="IPR027417">
    <property type="entry name" value="P-loop_NTPase"/>
</dbReference>
<dbReference type="Gene3D" id="3.30.450.40">
    <property type="match status" value="1"/>
</dbReference>
<dbReference type="PROSITE" id="PS50011">
    <property type="entry name" value="PROTEIN_KINASE_DOM"/>
    <property type="match status" value="1"/>
</dbReference>
<evidence type="ECO:0000259" key="6">
    <source>
        <dbReference type="PROSITE" id="PS50011"/>
    </source>
</evidence>
<dbReference type="SUPFAM" id="SSF56112">
    <property type="entry name" value="Protein kinase-like (PK-like)"/>
    <property type="match status" value="1"/>
</dbReference>
<dbReference type="InterPro" id="IPR000719">
    <property type="entry name" value="Prot_kinase_dom"/>
</dbReference>
<feature type="domain" description="Protein kinase" evidence="6">
    <location>
        <begin position="11"/>
        <end position="278"/>
    </location>
</feature>
<evidence type="ECO:0000313" key="8">
    <source>
        <dbReference type="EMBL" id="QIZ69914.1"/>
    </source>
</evidence>
<proteinExistence type="predicted"/>
<organism evidence="8 9">
    <name type="scientific">Oxynema aestuarii AP17</name>
    <dbReference type="NCBI Taxonomy" id="2064643"/>
    <lineage>
        <taxon>Bacteria</taxon>
        <taxon>Bacillati</taxon>
        <taxon>Cyanobacteriota</taxon>
        <taxon>Cyanophyceae</taxon>
        <taxon>Oscillatoriophycideae</taxon>
        <taxon>Oscillatoriales</taxon>
        <taxon>Oscillatoriaceae</taxon>
        <taxon>Oxynema</taxon>
        <taxon>Oxynema aestuarii</taxon>
    </lineage>
</organism>
<evidence type="ECO:0000256" key="2">
    <source>
        <dbReference type="ARBA" id="ARBA00012438"/>
    </source>
</evidence>
<dbReference type="InterPro" id="IPR011009">
    <property type="entry name" value="Kinase-like_dom_sf"/>
</dbReference>
<dbReference type="PROSITE" id="PS00108">
    <property type="entry name" value="PROTEIN_KINASE_ST"/>
    <property type="match status" value="1"/>
</dbReference>
<dbReference type="CDD" id="cd14014">
    <property type="entry name" value="STKc_PknB_like"/>
    <property type="match status" value="1"/>
</dbReference>
<protein>
    <recommendedName>
        <fullName evidence="2">histidine kinase</fullName>
        <ecNumber evidence="2">2.7.13.3</ecNumber>
    </recommendedName>
</protein>
<dbReference type="SMART" id="SM00220">
    <property type="entry name" value="S_TKc"/>
    <property type="match status" value="1"/>
</dbReference>
<sequence length="1821" mass="204837">MSAITATFPGYVLRERLYRSARIEVYRGIRESDNQPVIVKLTHGEYPTFNELVQFRNQYALAKRLHFPGVIQTYSLENYRNGYALVMEDIGAISLKEYVGDRAIELDEFFPIAIALAKTLDGLYQARVIHKDIKPANIIIEPQTKTVKLIDFSIASLLPRETQVIHNPNVLEGTLAYLAPEQTGRMNRGIDYRTDFYSLGVTLFELLSARLPFPTDDAIELVHCHIAQTPPFLSDLDADIPFMVSAIVNKLMAKNAEDRYQSASGLLFDLQKCWQQWQEQRKIDPFELGTQDRCDRFTIPEKLYGREIPIQQLLKIFDTVAEGATKLVKIEGFSGIGKTAVVNEVHKPIVRQRGYFIKGKFDQFQRNIPFSAFVQAFRELTAQLLNETPENLETWKSKILEALGNNGQAIVEAIPELALLIGEQPAIAELSGTAAQNRFNRLFHKFIEVFATADHPLVIFLDDLQWADLASLNLMKLLMSETNSGYLLLIGAYRDNEVYPTHPLMLALQELEKAQASIDSIHLGPLSPEDINCLVADTLKCSVEIARPLSKLVDRKTEGNPFFTTQFLKALHEAGAIAFNSTANYWECDLNKTRSLALTDDVVDFMAAQLQKLPESTQDVLKKAACIGNTFDLETLALICESSQAQTADRLWFALQEGAIVPVSELYKFFQHTSENGSSSEELASQIHNITYKFLHDRIQQAAYRLIPDSQKPLTHLRIGQILLEKISPEQRESKIFELVNQLNTGAELIRDSQKKIELAELNLMAGQTAKAATAYAAALQYFQQGIALLEIEGWDRHYPLMQSLYQAATEAAYGSTDFEAVETLGNEAIARAEHPVDIIKIYETKIQAKAAQNQQIDALKMALLVLDKLGIPFPENPTRTDIQEALEQTKSTLGDRPPKSLVNAPLMRGERQRAAMRILSSLIGTAYQAAPQFLPLFACQMVKLSMEQGNAPESVYGYATYGLMLCGIFGDIETGYQFGELASELLNRLDTAQLKGRTLMVVNTNIKHWKDPARETLQPLLQAYSAALEMGDLEYGATSLYVYNMVLATIGSDLSEVEREMLFYELELKRLKQTSLLYYHQIDLQAVLNLRGKAERVCELVGSVYNEIESIPLHESANDRAALVRAYFKKMMLCYLFDEAERAEVYATQTEAYLDGITGTILVPTFYFYDSLIRLALCETGDRPRREALLQKVAENRQKLEKWADFAPMNYAHKWELVEAEYYRIVGDRIAAMEAYDRAIAAAKQNEYLSEEALANELAARFYLNWQKEKIAKVYLIEAYYGYSRWGAKAKVDRLENKYEQLLRPILYQLQSHLGFYPGLTNADSTSISLHHLLTNSISSSTSLSQALDFSSILKASQTLSGEIELESLVAKLMQVVLENAGASKSALLLESKGRLQLTAIASTVSMGAVEVCQNFSSSDDLSIPFTLINYVFRTGETLVFDSVNHQIQFATDPYLIEYQPESILCVCLIDRAKFIGVLYLENECCRSAFTRDRIEVLKVLCTQAAISIENARLYGHLQRSEAREREKAQALEQSLQELQQAQLQLVQSEKMATLGNLVAGVGHEINNPTSFIAGNLTHAREYLQDLSEHLQLYRQHFPNPGDEIAEDADNIDIDYLLEDFPQLLASMQVGVDRIRTISSSLRTFSRADTSDRVDFNIHKGIDSALLILKYRLKGNSDRPAIDIVRDYGNLPELKCFPGQLNQVFMNILANAIDVLDEAVRVRGPEKLELYPPQIIIRTEVDGDREAIAIHFKDNGLGMSNEVKAHIFDHLFTTKEVGKGTGLGLSISRQIIEEKHGGQLTCFSTLGEGTEFVIELPQLN</sequence>
<evidence type="ECO:0000256" key="4">
    <source>
        <dbReference type="ARBA" id="ARBA00023012"/>
    </source>
</evidence>
<dbReference type="InterPro" id="IPR005467">
    <property type="entry name" value="His_kinase_dom"/>
</dbReference>
<dbReference type="InterPro" id="IPR004358">
    <property type="entry name" value="Sig_transdc_His_kin-like_C"/>
</dbReference>
<feature type="domain" description="Histidine kinase" evidence="7">
    <location>
        <begin position="1562"/>
        <end position="1821"/>
    </location>
</feature>
<dbReference type="InterPro" id="IPR003594">
    <property type="entry name" value="HATPase_dom"/>
</dbReference>
<comment type="catalytic activity">
    <reaction evidence="1">
        <text>ATP + protein L-histidine = ADP + protein N-phospho-L-histidine.</text>
        <dbReference type="EC" id="2.7.13.3"/>
    </reaction>
</comment>
<feature type="coiled-coil region" evidence="5">
    <location>
        <begin position="1523"/>
        <end position="1553"/>
    </location>
</feature>
<dbReference type="InterPro" id="IPR029016">
    <property type="entry name" value="GAF-like_dom_sf"/>
</dbReference>
<dbReference type="Pfam" id="PF00069">
    <property type="entry name" value="Pkinase"/>
    <property type="match status" value="1"/>
</dbReference>
<dbReference type="PROSITE" id="PS50109">
    <property type="entry name" value="HIS_KIN"/>
    <property type="match status" value="1"/>
</dbReference>
<dbReference type="PANTHER" id="PTHR43642:SF1">
    <property type="entry name" value="HYBRID SIGNAL TRANSDUCTION HISTIDINE KINASE G"/>
    <property type="match status" value="1"/>
</dbReference>
<keyword evidence="5" id="KW-0175">Coiled coil</keyword>
<dbReference type="Gene3D" id="3.40.50.300">
    <property type="entry name" value="P-loop containing nucleotide triphosphate hydrolases"/>
    <property type="match status" value="1"/>
</dbReference>
<evidence type="ECO:0000256" key="5">
    <source>
        <dbReference type="SAM" id="Coils"/>
    </source>
</evidence>
<dbReference type="RefSeq" id="WP_168568071.1">
    <property type="nucleotide sequence ID" value="NZ_CP051167.1"/>
</dbReference>
<keyword evidence="9" id="KW-1185">Reference proteome</keyword>
<dbReference type="InterPro" id="IPR053159">
    <property type="entry name" value="Hybrid_Histidine_Kinase"/>
</dbReference>
<dbReference type="PRINTS" id="PR00344">
    <property type="entry name" value="BCTRLSENSOR"/>
</dbReference>